<evidence type="ECO:0000313" key="6">
    <source>
        <dbReference type="EMBL" id="KAH6836960.1"/>
    </source>
</evidence>
<gene>
    <name evidence="6" type="ORF">C2S53_013436</name>
</gene>
<dbReference type="InterPro" id="IPR006501">
    <property type="entry name" value="Pectinesterase_inhib_dom"/>
</dbReference>
<keyword evidence="7" id="KW-1185">Reference proteome</keyword>
<dbReference type="Pfam" id="PF04043">
    <property type="entry name" value="PMEI"/>
    <property type="match status" value="1"/>
</dbReference>
<dbReference type="CDD" id="cd15797">
    <property type="entry name" value="PMEI"/>
    <property type="match status" value="1"/>
</dbReference>
<dbReference type="InterPro" id="IPR034086">
    <property type="entry name" value="PMEI_plant"/>
</dbReference>
<feature type="signal peptide" evidence="4">
    <location>
        <begin position="1"/>
        <end position="19"/>
    </location>
</feature>
<feature type="domain" description="Pectinesterase inhibitor" evidence="5">
    <location>
        <begin position="38"/>
        <end position="154"/>
    </location>
</feature>
<sequence>MIFIAAILAIAIPNSTCHGRRRSRRSDFLNRHDTEQNLRDLCSRTDRSDVCLNILKSELHRFDNSDDRDIIDGVIDLATEKSKVIGEQLDQWFRDSNDDNLKEKYHSCSDSYNDVERNLQEIHRNLDSDDYRIISSQIDDAEERLNECKREFGSDSFDPGHVGDRNNELKLYLDMVRAASDRL</sequence>
<dbReference type="PANTHER" id="PTHR36710">
    <property type="entry name" value="PECTINESTERASE INHIBITOR-LIKE"/>
    <property type="match status" value="1"/>
</dbReference>
<evidence type="ECO:0000256" key="2">
    <source>
        <dbReference type="ARBA" id="ARBA00023157"/>
    </source>
</evidence>
<evidence type="ECO:0000259" key="5">
    <source>
        <dbReference type="Pfam" id="PF04043"/>
    </source>
</evidence>
<dbReference type="InterPro" id="IPR035513">
    <property type="entry name" value="Invertase/methylesterase_inhib"/>
</dbReference>
<evidence type="ECO:0000313" key="7">
    <source>
        <dbReference type="Proteomes" id="UP001190926"/>
    </source>
</evidence>
<dbReference type="InterPro" id="IPR052421">
    <property type="entry name" value="PCW_Enzyme_Inhibitor"/>
</dbReference>
<dbReference type="PANTHER" id="PTHR36710:SF8">
    <property type="entry name" value="PECTINESTERASE INHIBITOR-LIKE"/>
    <property type="match status" value="1"/>
</dbReference>
<name>A0AAD4JN89_PERFH</name>
<proteinExistence type="inferred from homology"/>
<dbReference type="NCBIfam" id="TIGR01614">
    <property type="entry name" value="PME_inhib"/>
    <property type="match status" value="1"/>
</dbReference>
<dbReference type="Gene3D" id="1.20.140.40">
    <property type="entry name" value="Invertase/pectin methylesterase inhibitor family protein"/>
    <property type="match status" value="1"/>
</dbReference>
<evidence type="ECO:0000256" key="4">
    <source>
        <dbReference type="SAM" id="SignalP"/>
    </source>
</evidence>
<evidence type="ECO:0000256" key="1">
    <source>
        <dbReference type="ARBA" id="ARBA00022729"/>
    </source>
</evidence>
<comment type="caution">
    <text evidence="6">The sequence shown here is derived from an EMBL/GenBank/DDBJ whole genome shotgun (WGS) entry which is preliminary data.</text>
</comment>
<comment type="similarity">
    <text evidence="3">Belongs to the PMEI family.</text>
</comment>
<dbReference type="GO" id="GO:0046910">
    <property type="term" value="F:pectinesterase inhibitor activity"/>
    <property type="evidence" value="ECO:0007669"/>
    <property type="project" value="InterPro"/>
</dbReference>
<dbReference type="Proteomes" id="UP001190926">
    <property type="component" value="Unassembled WGS sequence"/>
</dbReference>
<dbReference type="EMBL" id="SDAM02000019">
    <property type="protein sequence ID" value="KAH6836960.1"/>
    <property type="molecule type" value="Genomic_DNA"/>
</dbReference>
<reference evidence="6 7" key="1">
    <citation type="journal article" date="2021" name="Nat. Commun.">
        <title>Incipient diploidization of the medicinal plant Perilla within 10,000 years.</title>
        <authorList>
            <person name="Zhang Y."/>
            <person name="Shen Q."/>
            <person name="Leng L."/>
            <person name="Zhang D."/>
            <person name="Chen S."/>
            <person name="Shi Y."/>
            <person name="Ning Z."/>
            <person name="Chen S."/>
        </authorList>
    </citation>
    <scope>NUCLEOTIDE SEQUENCE [LARGE SCALE GENOMIC DNA]</scope>
    <source>
        <strain evidence="7">cv. PC099</strain>
    </source>
</reference>
<evidence type="ECO:0000256" key="3">
    <source>
        <dbReference type="ARBA" id="ARBA00038471"/>
    </source>
</evidence>
<feature type="chain" id="PRO_5042271349" description="Pectinesterase inhibitor domain-containing protein" evidence="4">
    <location>
        <begin position="20"/>
        <end position="183"/>
    </location>
</feature>
<accession>A0AAD4JN89</accession>
<keyword evidence="2" id="KW-1015">Disulfide bond</keyword>
<organism evidence="6 7">
    <name type="scientific">Perilla frutescens var. hirtella</name>
    <name type="common">Perilla citriodora</name>
    <name type="synonym">Perilla setoyensis</name>
    <dbReference type="NCBI Taxonomy" id="608512"/>
    <lineage>
        <taxon>Eukaryota</taxon>
        <taxon>Viridiplantae</taxon>
        <taxon>Streptophyta</taxon>
        <taxon>Embryophyta</taxon>
        <taxon>Tracheophyta</taxon>
        <taxon>Spermatophyta</taxon>
        <taxon>Magnoliopsida</taxon>
        <taxon>eudicotyledons</taxon>
        <taxon>Gunneridae</taxon>
        <taxon>Pentapetalae</taxon>
        <taxon>asterids</taxon>
        <taxon>lamiids</taxon>
        <taxon>Lamiales</taxon>
        <taxon>Lamiaceae</taxon>
        <taxon>Nepetoideae</taxon>
        <taxon>Elsholtzieae</taxon>
        <taxon>Perilla</taxon>
    </lineage>
</organism>
<keyword evidence="1 4" id="KW-0732">Signal</keyword>
<dbReference type="AlphaFoldDB" id="A0AAD4JN89"/>
<dbReference type="SUPFAM" id="SSF101148">
    <property type="entry name" value="Plant invertase/pectin methylesterase inhibitor"/>
    <property type="match status" value="1"/>
</dbReference>
<protein>
    <recommendedName>
        <fullName evidence="5">Pectinesterase inhibitor domain-containing protein</fullName>
    </recommendedName>
</protein>